<evidence type="ECO:0000313" key="6">
    <source>
        <dbReference type="EMBL" id="EFP04787.1"/>
    </source>
</evidence>
<sequence>MLEESSSLPEFFDIPESSCEELEGNSSMSQESRFVQIFEFKNMKFHYFRDEAESSSEDNSSPNGKKEIRPFIPRHNHEYENREFIEILEGAEKDVFDEALKLESLAHPFSEYYENIKSTGNDYNLAMNIRALFDNYPHYKALRFMAKSHVWFRRAPPTEILPSIGHSAVHQFVKMDGDHAIYRVILVKSDKYILMACHMNTHAFHRGDLRFVEVNNRTKTNASPYSCLGHLALGDLVAVSELSITEEMPTTLGNMDVYSATPETPCVWMVKMMTLLKRQTFENVPFSFLGNGSVVALKWGQVLNVQIPPMYGYPQNVIFLGNGFIPEKVPEFASGLDEEQHDLLLGLTRNISKYPWSTGTIFSYEYSPYFTSQFDLGHRAHAIPNPDPDGVVELCALMGATAVTAVLVGNFDCRSFRMLETAKVAQNLISFTIENTGYPQPYQLWKANARIVISNSKTDAEATISTVFLVGGLLKFTAILSPEYYDFQFTDKIHMVSQKEMPEGEGLRDGFLEKIPDGSNGKRIIEALYGGYPIVDETTEDDDVTYYFPGTDRIVLNEFQNEYVSKLLKKTPLTLADSPFGSGKSMTIATAAYYAARESRLWGNSQQLLVTQSNFASVNLVDITKRYTKKCRVVRYVPLNTWMELSEGSRTDLDLPVMMRPLFMEYVTGRKFHSNSRYLFEMAKYLKEFKLIEVEQMEKRCQTYFRENTFTSKYDFDRLTRLFFTFYQPQIVITTSDCLRNVLPMLHEVSTVQFDESSQMPESALIQVLSMFPYACFGLVGDIRQLPPYCDYSVVGHLKMYGVGNTMERACRGDLFPRVVLRYVYRCHPVTTKILGSEFYGRNLLSAVKEEDRNEFMRSRPDLWQNPKFPIMVLNNNTPGIRDLTSMHNPVEVTIVSYLIDALTSSPLYSIHPSNIGVISFYKAQNDRLLQVLADKPVKCGTVDSFQGTEKEIIIVCCTNEVINGFMAMPNRINVAMSRAKQATFIIGNVSGLRMAIHWSTLVNEAERFGCMRY</sequence>
<keyword evidence="4" id="KW-0067">ATP-binding</keyword>
<keyword evidence="3" id="KW-0347">Helicase</keyword>
<dbReference type="OrthoDB" id="5813042at2759"/>
<dbReference type="AlphaFoldDB" id="E3MM02"/>
<dbReference type="PANTHER" id="PTHR43788:SF16">
    <property type="entry name" value="HELICASE WITH ZINC FINGER 2"/>
    <property type="match status" value="1"/>
</dbReference>
<organism evidence="7">
    <name type="scientific">Caenorhabditis remanei</name>
    <name type="common">Caenorhabditis vulgaris</name>
    <dbReference type="NCBI Taxonomy" id="31234"/>
    <lineage>
        <taxon>Eukaryota</taxon>
        <taxon>Metazoa</taxon>
        <taxon>Ecdysozoa</taxon>
        <taxon>Nematoda</taxon>
        <taxon>Chromadorea</taxon>
        <taxon>Rhabditida</taxon>
        <taxon>Rhabditina</taxon>
        <taxon>Rhabditomorpha</taxon>
        <taxon>Rhabditoidea</taxon>
        <taxon>Rhabditidae</taxon>
        <taxon>Peloderinae</taxon>
        <taxon>Caenorhabditis</taxon>
    </lineage>
</organism>
<evidence type="ECO:0000256" key="2">
    <source>
        <dbReference type="ARBA" id="ARBA00022801"/>
    </source>
</evidence>
<dbReference type="GO" id="GO:0005524">
    <property type="term" value="F:ATP binding"/>
    <property type="evidence" value="ECO:0007669"/>
    <property type="project" value="UniProtKB-KW"/>
</dbReference>
<proteinExistence type="predicted"/>
<reference evidence="6" key="1">
    <citation type="submission" date="2007-07" db="EMBL/GenBank/DDBJ databases">
        <title>PCAP assembly of the Caenorhabditis remanei genome.</title>
        <authorList>
            <consortium name="The Caenorhabditis remanei Sequencing Consortium"/>
            <person name="Wilson R.K."/>
        </authorList>
    </citation>
    <scope>NUCLEOTIDE SEQUENCE [LARGE SCALE GENOMIC DNA]</scope>
    <source>
        <strain evidence="6">PB4641</strain>
    </source>
</reference>
<feature type="domain" description="DNA2/NAM7 helicase-like C-terminal" evidence="5">
    <location>
        <begin position="807"/>
        <end position="990"/>
    </location>
</feature>
<evidence type="ECO:0000256" key="3">
    <source>
        <dbReference type="ARBA" id="ARBA00022806"/>
    </source>
</evidence>
<dbReference type="OMA" id="SEYSCIG"/>
<dbReference type="Pfam" id="PF13087">
    <property type="entry name" value="AAA_12"/>
    <property type="match status" value="1"/>
</dbReference>
<keyword evidence="2" id="KW-0378">Hydrolase</keyword>
<dbReference type="HOGENOM" id="CLU_007448_0_0_1"/>
<dbReference type="PANTHER" id="PTHR43788">
    <property type="entry name" value="DNA2/NAM7 HELICASE FAMILY MEMBER"/>
    <property type="match status" value="1"/>
</dbReference>
<dbReference type="InterPro" id="IPR047187">
    <property type="entry name" value="SF1_C_Upf1"/>
</dbReference>
<dbReference type="InterPro" id="IPR041679">
    <property type="entry name" value="DNA2/NAM7-like_C"/>
</dbReference>
<evidence type="ECO:0000256" key="1">
    <source>
        <dbReference type="ARBA" id="ARBA00022741"/>
    </source>
</evidence>
<dbReference type="InterPro" id="IPR027417">
    <property type="entry name" value="P-loop_NTPase"/>
</dbReference>
<gene>
    <name evidence="6" type="ORF">CRE_29886</name>
</gene>
<dbReference type="InterPro" id="IPR050534">
    <property type="entry name" value="Coronavir_polyprotein_1ab"/>
</dbReference>
<dbReference type="Gene3D" id="3.40.50.300">
    <property type="entry name" value="P-loop containing nucleotide triphosphate hydrolases"/>
    <property type="match status" value="2"/>
</dbReference>
<evidence type="ECO:0000259" key="5">
    <source>
        <dbReference type="Pfam" id="PF13087"/>
    </source>
</evidence>
<dbReference type="InParanoid" id="E3MM02"/>
<dbReference type="STRING" id="31234.E3MM02"/>
<dbReference type="SUPFAM" id="SSF52540">
    <property type="entry name" value="P-loop containing nucleoside triphosphate hydrolases"/>
    <property type="match status" value="1"/>
</dbReference>
<dbReference type="CDD" id="cd18808">
    <property type="entry name" value="SF1_C_Upf1"/>
    <property type="match status" value="1"/>
</dbReference>
<accession>E3MM02</accession>
<dbReference type="Proteomes" id="UP000008281">
    <property type="component" value="Unassembled WGS sequence"/>
</dbReference>
<dbReference type="GO" id="GO:0016787">
    <property type="term" value="F:hydrolase activity"/>
    <property type="evidence" value="ECO:0007669"/>
    <property type="project" value="UniProtKB-KW"/>
</dbReference>
<dbReference type="GO" id="GO:0043139">
    <property type="term" value="F:5'-3' DNA helicase activity"/>
    <property type="evidence" value="ECO:0007669"/>
    <property type="project" value="TreeGrafter"/>
</dbReference>
<name>E3MM02_CAERE</name>
<dbReference type="EMBL" id="DS268456">
    <property type="protein sequence ID" value="EFP04787.1"/>
    <property type="molecule type" value="Genomic_DNA"/>
</dbReference>
<evidence type="ECO:0000313" key="7">
    <source>
        <dbReference type="Proteomes" id="UP000008281"/>
    </source>
</evidence>
<dbReference type="eggNOG" id="KOG1801">
    <property type="taxonomic scope" value="Eukaryota"/>
</dbReference>
<evidence type="ECO:0000256" key="4">
    <source>
        <dbReference type="ARBA" id="ARBA00022840"/>
    </source>
</evidence>
<keyword evidence="1" id="KW-0547">Nucleotide-binding</keyword>
<protein>
    <recommendedName>
        <fullName evidence="5">DNA2/NAM7 helicase-like C-terminal domain-containing protein</fullName>
    </recommendedName>
</protein>
<keyword evidence="7" id="KW-1185">Reference proteome</keyword>